<accession>A0A1I5V608</accession>
<evidence type="ECO:0000256" key="3">
    <source>
        <dbReference type="ARBA" id="ARBA00023239"/>
    </source>
</evidence>
<dbReference type="InterPro" id="IPR015890">
    <property type="entry name" value="Chorismate_C"/>
</dbReference>
<dbReference type="PRINTS" id="PR00096">
    <property type="entry name" value="GATASE"/>
</dbReference>
<evidence type="ECO:0000256" key="2">
    <source>
        <dbReference type="ARBA" id="ARBA00022962"/>
    </source>
</evidence>
<dbReference type="PRINTS" id="PR00097">
    <property type="entry name" value="ANTSNTHASEII"/>
</dbReference>
<dbReference type="PANTHER" id="PTHR11236:SF49">
    <property type="entry name" value="ANTHRANILATE SYNTHASE COMPONENT 1"/>
    <property type="match status" value="1"/>
</dbReference>
<evidence type="ECO:0000313" key="9">
    <source>
        <dbReference type="Proteomes" id="UP000198727"/>
    </source>
</evidence>
<feature type="domain" description="Glutamine amidotransferase" evidence="6">
    <location>
        <begin position="501"/>
        <end position="679"/>
    </location>
</feature>
<dbReference type="PANTHER" id="PTHR11236">
    <property type="entry name" value="AMINOBENZOATE/ANTHRANILATE SYNTHASE"/>
    <property type="match status" value="1"/>
</dbReference>
<proteinExistence type="predicted"/>
<evidence type="ECO:0000256" key="4">
    <source>
        <dbReference type="ARBA" id="ARBA00047683"/>
    </source>
</evidence>
<dbReference type="SUPFAM" id="SSF52317">
    <property type="entry name" value="Class I glutamine amidotransferase-like"/>
    <property type="match status" value="1"/>
</dbReference>
<dbReference type="Proteomes" id="UP000198727">
    <property type="component" value="Unassembled WGS sequence"/>
</dbReference>
<keyword evidence="9" id="KW-1185">Reference proteome</keyword>
<dbReference type="EC" id="4.1.3.27" evidence="1"/>
<dbReference type="Pfam" id="PF00425">
    <property type="entry name" value="Chorismate_bind"/>
    <property type="match status" value="1"/>
</dbReference>
<dbReference type="SUPFAM" id="SSF56322">
    <property type="entry name" value="ADC synthase"/>
    <property type="match status" value="1"/>
</dbReference>
<dbReference type="InterPro" id="IPR005801">
    <property type="entry name" value="ADC_synthase"/>
</dbReference>
<sequence>MTISTVRDTATVEARELMADLLAPDPPAFALLCRSTGAAPAAGESTMEESTVELVAGEAVELTALADLPLPAAGTAAGEVLAVVPFRQITERGYACHDDGAPILALTADRRAGLPVPDALELLPDVEVSVSGGGFDLPDDEYARVVRRIVDGEIRAGEGSNFVIRRTFTATLDGYRPAVAMTIFRRLLTAESNAYWTFLVHTGDRTFVGASPEQHVRSSGGVVRMNPISGTYRYPPSGADPRGVLDFLADQKEIDELYMVVDEELKMLAGVCRGGARVRGPYLREMARLAHTEYVLEGPCARDAREVLRETMFAPTVVGSPLENACRVIARHEAGGRGYYAGALALLGRDASGSSTVDSAILIRTAEIHRDGALRIDVGATLVRDSRPAAEVAETWAKVDALLAATGVRAPNGPAGRRRTGPDGSGSTRAPLGGRADVAAALRRRNAGLSAFWLASPDPPEPDPAVPGSAVPGSAVPDVAVPDVAVPDRPASNRPVPGRVLIVDAEDMFTRMLGHQVRALGAEVALRPWSAVAPDDVAAADCVLLGPGPGDPRAGGDPRIAALRGFVERLLDARVPFVAECLSHQVLCAVLGLPLVARNRPNQGTRHRIDLFGTPELVGFYNSYAARHDADRLTAAPGSVEVCRDTRTGEVHAVRGPGFASAQFHLESVLTERGAEILAGLVAWAAGTGEER</sequence>
<name>A0A1I5V608_9PSEU</name>
<evidence type="ECO:0000259" key="6">
    <source>
        <dbReference type="Pfam" id="PF00117"/>
    </source>
</evidence>
<dbReference type="InterPro" id="IPR019999">
    <property type="entry name" value="Anth_synth_I-like"/>
</dbReference>
<dbReference type="PROSITE" id="PS51273">
    <property type="entry name" value="GATASE_TYPE_1"/>
    <property type="match status" value="1"/>
</dbReference>
<evidence type="ECO:0000256" key="1">
    <source>
        <dbReference type="ARBA" id="ARBA00012266"/>
    </source>
</evidence>
<evidence type="ECO:0000313" key="8">
    <source>
        <dbReference type="EMBL" id="SFQ02822.1"/>
    </source>
</evidence>
<dbReference type="Gene3D" id="3.40.50.880">
    <property type="match status" value="1"/>
</dbReference>
<dbReference type="AlphaFoldDB" id="A0A1I5V608"/>
<protein>
    <recommendedName>
        <fullName evidence="1">anthranilate synthase</fullName>
        <ecNumber evidence="1">4.1.3.27</ecNumber>
    </recommendedName>
</protein>
<dbReference type="GO" id="GO:0004049">
    <property type="term" value="F:anthranilate synthase activity"/>
    <property type="evidence" value="ECO:0007669"/>
    <property type="project" value="UniProtKB-EC"/>
</dbReference>
<keyword evidence="3" id="KW-0456">Lyase</keyword>
<feature type="region of interest" description="Disordered" evidence="5">
    <location>
        <begin position="453"/>
        <end position="474"/>
    </location>
</feature>
<dbReference type="GO" id="GO:0000162">
    <property type="term" value="P:L-tryptophan biosynthetic process"/>
    <property type="evidence" value="ECO:0007669"/>
    <property type="project" value="TreeGrafter"/>
</dbReference>
<dbReference type="OrthoDB" id="8594609at2"/>
<dbReference type="InterPro" id="IPR017926">
    <property type="entry name" value="GATASE"/>
</dbReference>
<dbReference type="InterPro" id="IPR029062">
    <property type="entry name" value="Class_I_gatase-like"/>
</dbReference>
<feature type="domain" description="Chorismate-utilising enzyme C-terminal" evidence="7">
    <location>
        <begin position="140"/>
        <end position="398"/>
    </location>
</feature>
<feature type="region of interest" description="Disordered" evidence="5">
    <location>
        <begin position="408"/>
        <end position="433"/>
    </location>
</feature>
<gene>
    <name evidence="8" type="ORF">SAMN05421810_104243</name>
</gene>
<evidence type="ECO:0000256" key="5">
    <source>
        <dbReference type="SAM" id="MobiDB-lite"/>
    </source>
</evidence>
<dbReference type="CDD" id="cd01743">
    <property type="entry name" value="GATase1_Anthranilate_Synthase"/>
    <property type="match status" value="1"/>
</dbReference>
<keyword evidence="2" id="KW-0315">Glutamine amidotransferase</keyword>
<dbReference type="InterPro" id="IPR006221">
    <property type="entry name" value="TrpG/PapA_dom"/>
</dbReference>
<dbReference type="RefSeq" id="WP_092530623.1">
    <property type="nucleotide sequence ID" value="NZ_FOWW01000004.1"/>
</dbReference>
<dbReference type="STRING" id="587909.SAMN05421810_104243"/>
<dbReference type="EMBL" id="FOWW01000004">
    <property type="protein sequence ID" value="SFQ02822.1"/>
    <property type="molecule type" value="Genomic_DNA"/>
</dbReference>
<evidence type="ECO:0000259" key="7">
    <source>
        <dbReference type="Pfam" id="PF00425"/>
    </source>
</evidence>
<reference evidence="9" key="1">
    <citation type="submission" date="2016-10" db="EMBL/GenBank/DDBJ databases">
        <authorList>
            <person name="Varghese N."/>
            <person name="Submissions S."/>
        </authorList>
    </citation>
    <scope>NUCLEOTIDE SEQUENCE [LARGE SCALE GENOMIC DNA]</scope>
    <source>
        <strain evidence="9">CGMCC 4.5579</strain>
    </source>
</reference>
<dbReference type="Pfam" id="PF00117">
    <property type="entry name" value="GATase"/>
    <property type="match status" value="1"/>
</dbReference>
<organism evidence="8 9">
    <name type="scientific">Amycolatopsis arida</name>
    <dbReference type="NCBI Taxonomy" id="587909"/>
    <lineage>
        <taxon>Bacteria</taxon>
        <taxon>Bacillati</taxon>
        <taxon>Actinomycetota</taxon>
        <taxon>Actinomycetes</taxon>
        <taxon>Pseudonocardiales</taxon>
        <taxon>Pseudonocardiaceae</taxon>
        <taxon>Amycolatopsis</taxon>
    </lineage>
</organism>
<dbReference type="Gene3D" id="3.60.120.10">
    <property type="entry name" value="Anthranilate synthase"/>
    <property type="match status" value="1"/>
</dbReference>
<comment type="catalytic activity">
    <reaction evidence="4">
        <text>chorismate + L-glutamine = anthranilate + pyruvate + L-glutamate + H(+)</text>
        <dbReference type="Rhea" id="RHEA:21732"/>
        <dbReference type="ChEBI" id="CHEBI:15361"/>
        <dbReference type="ChEBI" id="CHEBI:15378"/>
        <dbReference type="ChEBI" id="CHEBI:16567"/>
        <dbReference type="ChEBI" id="CHEBI:29748"/>
        <dbReference type="ChEBI" id="CHEBI:29985"/>
        <dbReference type="ChEBI" id="CHEBI:58359"/>
        <dbReference type="EC" id="4.1.3.27"/>
    </reaction>
</comment>